<comment type="caution">
    <text evidence="1">The sequence shown here is derived from an EMBL/GenBank/DDBJ whole genome shotgun (WGS) entry which is preliminary data.</text>
</comment>
<dbReference type="OrthoDB" id="5430844at2"/>
<dbReference type="EMBL" id="QLMA01000008">
    <property type="protein sequence ID" value="RAJ76673.1"/>
    <property type="molecule type" value="Genomic_DNA"/>
</dbReference>
<evidence type="ECO:0000313" key="2">
    <source>
        <dbReference type="Proteomes" id="UP000249819"/>
    </source>
</evidence>
<dbReference type="AlphaFoldDB" id="A0A327VNK6"/>
<dbReference type="Gene3D" id="3.40.50.300">
    <property type="entry name" value="P-loop containing nucleotide triphosphate hydrolases"/>
    <property type="match status" value="1"/>
</dbReference>
<organism evidence="1 2">
    <name type="scientific">Chitinophaga dinghuensis</name>
    <dbReference type="NCBI Taxonomy" id="1539050"/>
    <lineage>
        <taxon>Bacteria</taxon>
        <taxon>Pseudomonadati</taxon>
        <taxon>Bacteroidota</taxon>
        <taxon>Chitinophagia</taxon>
        <taxon>Chitinophagales</taxon>
        <taxon>Chitinophagaceae</taxon>
        <taxon>Chitinophaga</taxon>
    </lineage>
</organism>
<dbReference type="SUPFAM" id="SSF53795">
    <property type="entry name" value="PEP carboxykinase-like"/>
    <property type="match status" value="1"/>
</dbReference>
<sequence length="311" mass="35113">MHFTIEFIHVSNTEFAELKKGLEFNTLIRSTYSATFGENIYAGNTSENKKCFLFEYHDDQAPAVSFIILSDGKSVFYHFTSNASQQSVQSLIRGNITKFCLQEQGYFCLHASAICIENKVVLFMGKKGAGKSTLATYFHLRGHAIWCDDYSLLQQENNSFIASQGETSLKINPDIASALDIPQANLTRVFDLPDGWERTAWSEMMTQKYYFSQQTPSVDILPRQVAAVFFINTRVPAPEKLITTIKRTDALSVLMAEILLPGLNSKQYLKTYFQSAISLLEIVPAYNIHSPDNIMRIDEVYDSVIETLSIS</sequence>
<evidence type="ECO:0000313" key="1">
    <source>
        <dbReference type="EMBL" id="RAJ76673.1"/>
    </source>
</evidence>
<protein>
    <recommendedName>
        <fullName evidence="3">HprK-related kinase B</fullName>
    </recommendedName>
</protein>
<dbReference type="RefSeq" id="WP_111594388.1">
    <property type="nucleotide sequence ID" value="NZ_QLMA01000008.1"/>
</dbReference>
<accession>A0A327VNK6</accession>
<evidence type="ECO:0008006" key="3">
    <source>
        <dbReference type="Google" id="ProtNLM"/>
    </source>
</evidence>
<name>A0A327VNK6_9BACT</name>
<gene>
    <name evidence="1" type="ORF">CLV59_108193</name>
</gene>
<proteinExistence type="predicted"/>
<dbReference type="Proteomes" id="UP000249819">
    <property type="component" value="Unassembled WGS sequence"/>
</dbReference>
<reference evidence="1 2" key="1">
    <citation type="submission" date="2018-06" db="EMBL/GenBank/DDBJ databases">
        <title>Genomic Encyclopedia of Archaeal and Bacterial Type Strains, Phase II (KMG-II): from individual species to whole genera.</title>
        <authorList>
            <person name="Goeker M."/>
        </authorList>
    </citation>
    <scope>NUCLEOTIDE SEQUENCE [LARGE SCALE GENOMIC DNA]</scope>
    <source>
        <strain evidence="1 2">DSM 29821</strain>
    </source>
</reference>
<dbReference type="InterPro" id="IPR027417">
    <property type="entry name" value="P-loop_NTPase"/>
</dbReference>
<keyword evidence="2" id="KW-1185">Reference proteome</keyword>